<feature type="domain" description="AIG1-type G" evidence="4">
    <location>
        <begin position="46"/>
        <end position="251"/>
    </location>
</feature>
<comment type="caution">
    <text evidence="5">The sequence shown here is derived from an EMBL/GenBank/DDBJ whole genome shotgun (WGS) entry which is preliminary data.</text>
</comment>
<organism evidence="5 6">
    <name type="scientific">Digitaria exilis</name>
    <dbReference type="NCBI Taxonomy" id="1010633"/>
    <lineage>
        <taxon>Eukaryota</taxon>
        <taxon>Viridiplantae</taxon>
        <taxon>Streptophyta</taxon>
        <taxon>Embryophyta</taxon>
        <taxon>Tracheophyta</taxon>
        <taxon>Spermatophyta</taxon>
        <taxon>Magnoliopsida</taxon>
        <taxon>Liliopsida</taxon>
        <taxon>Poales</taxon>
        <taxon>Poaceae</taxon>
        <taxon>PACMAD clade</taxon>
        <taxon>Panicoideae</taxon>
        <taxon>Panicodae</taxon>
        <taxon>Paniceae</taxon>
        <taxon>Anthephorinae</taxon>
        <taxon>Digitaria</taxon>
    </lineage>
</organism>
<dbReference type="Pfam" id="PF07762">
    <property type="entry name" value="DUF1618"/>
    <property type="match status" value="1"/>
</dbReference>
<dbReference type="CDD" id="cd01852">
    <property type="entry name" value="AIG1"/>
    <property type="match status" value="1"/>
</dbReference>
<accession>A0A835A5R2</accession>
<dbReference type="EMBL" id="JACEFO010002629">
    <property type="protein sequence ID" value="KAF8653154.1"/>
    <property type="molecule type" value="Genomic_DNA"/>
</dbReference>
<dbReference type="PROSITE" id="PS51720">
    <property type="entry name" value="G_AIG1"/>
    <property type="match status" value="1"/>
</dbReference>
<gene>
    <name evidence="5" type="ORF">HU200_062600</name>
</gene>
<evidence type="ECO:0000256" key="3">
    <source>
        <dbReference type="ARBA" id="ARBA00023134"/>
    </source>
</evidence>
<keyword evidence="3" id="KW-0342">GTP-binding</keyword>
<protein>
    <recommendedName>
        <fullName evidence="4">AIG1-type G domain-containing protein</fullName>
    </recommendedName>
</protein>
<dbReference type="Pfam" id="PF04548">
    <property type="entry name" value="AIG1"/>
    <property type="match status" value="1"/>
</dbReference>
<dbReference type="FunFam" id="3.40.50.300:FF:000840">
    <property type="entry name" value="Immune-associated nucleotide-binding protein 9"/>
    <property type="match status" value="1"/>
</dbReference>
<dbReference type="PANTHER" id="PTHR33074:SF108">
    <property type="entry name" value="OS02G0492500 PROTEIN"/>
    <property type="match status" value="1"/>
</dbReference>
<evidence type="ECO:0000313" key="6">
    <source>
        <dbReference type="Proteomes" id="UP000636709"/>
    </source>
</evidence>
<dbReference type="GO" id="GO:0005525">
    <property type="term" value="F:GTP binding"/>
    <property type="evidence" value="ECO:0007669"/>
    <property type="project" value="UniProtKB-KW"/>
</dbReference>
<proteinExistence type="inferred from homology"/>
<dbReference type="InterPro" id="IPR011676">
    <property type="entry name" value="DUF1618"/>
</dbReference>
<dbReference type="SUPFAM" id="SSF52540">
    <property type="entry name" value="P-loop containing nucleoside triphosphate hydrolases"/>
    <property type="match status" value="1"/>
</dbReference>
<dbReference type="InterPro" id="IPR006703">
    <property type="entry name" value="G_AIG1"/>
</dbReference>
<dbReference type="Gene3D" id="3.40.50.300">
    <property type="entry name" value="P-loop containing nucleotide triphosphate hydrolases"/>
    <property type="match status" value="1"/>
</dbReference>
<evidence type="ECO:0000313" key="5">
    <source>
        <dbReference type="EMBL" id="KAF8653154.1"/>
    </source>
</evidence>
<evidence type="ECO:0000256" key="1">
    <source>
        <dbReference type="ARBA" id="ARBA00008535"/>
    </source>
</evidence>
<dbReference type="AlphaFoldDB" id="A0A835A5R2"/>
<sequence length="734" mass="82296">MHLVCLGFSSTRLRGSIDEQRYYKLTLLPTLAMGGSQYDDDWVLPSADITLVLVGKLGCGKSATGNSILGQEVFASEYSHVSVTNTCQMGSTALKDGRTINVIDTPGLFDVDVTSEDAGKEIVKCMKMAKDGIHAVLMVFPAIHRFSRESESTIETIKAFFGEKIVDHMIVVFTYGDMIGESKLKNMQTNAPECLKKVIELCQNRVVLFNNITNDRRLQAQQLDKLLDLVDSINANNGGKPFSDQMFTRIKEVHDREKEVHDREKEMHSIGYSEKQISELKEEIHRTRDEQLKHITSMVLGMATRRSYHRGVDLPGISPMADARLLSIPPPIQPEDPDSPPPGSILLDPFGYLSDRTNATTADGRRSRSGKRILVTFWVATPPRVSCFTVHCPGLKANAFGDIPKVICAADDLVLLRIAIDRDDAKNIRYFVYQAGTKNKPPSLKLIRTPPYFKFFDTEVALLRRRDKDMFYLAVLRRAFIDWMYADKHFDLHLYNSKTGSWSTKLMHVDDSPQPFSYFSHNKVITIGGEFGSVGWVDLWRGILICDLLVDSHRLCFVPLPSPLVPKPLRGYPMYARNIIALDGCIKYFEMHNHVAPVPDTGNGVTEGWVAAVKTMKISSIGSGNNWDEDCTLKFSDVPVNCLGYAAQMLLQEGGHTKPTLKRIQAGYPALSMHDRDVVYIMHRPNHREHKSCVIALDTRNKTIKGVANFGSGRPLGYGFTYLQCEISKHLCIG</sequence>
<evidence type="ECO:0000259" key="4">
    <source>
        <dbReference type="PROSITE" id="PS51720"/>
    </source>
</evidence>
<dbReference type="InterPro" id="IPR027417">
    <property type="entry name" value="P-loop_NTPase"/>
</dbReference>
<dbReference type="OrthoDB" id="8954335at2759"/>
<keyword evidence="6" id="KW-1185">Reference proteome</keyword>
<evidence type="ECO:0000256" key="2">
    <source>
        <dbReference type="ARBA" id="ARBA00022741"/>
    </source>
</evidence>
<comment type="similarity">
    <text evidence="1">Belongs to the TRAFAC class TrmE-Era-EngA-EngB-Septin-like GTPase superfamily. AIG1/Toc34/Toc159-like paraseptin GTPase family. IAN subfamily.</text>
</comment>
<name>A0A835A5R2_9POAL</name>
<reference evidence="5" key="1">
    <citation type="submission" date="2020-07" db="EMBL/GenBank/DDBJ databases">
        <title>Genome sequence and genetic diversity analysis of an under-domesticated orphan crop, white fonio (Digitaria exilis).</title>
        <authorList>
            <person name="Bennetzen J.L."/>
            <person name="Chen S."/>
            <person name="Ma X."/>
            <person name="Wang X."/>
            <person name="Yssel A.E.J."/>
            <person name="Chaluvadi S.R."/>
            <person name="Johnson M."/>
            <person name="Gangashetty P."/>
            <person name="Hamidou F."/>
            <person name="Sanogo M.D."/>
            <person name="Zwaenepoel A."/>
            <person name="Wallace J."/>
            <person name="Van De Peer Y."/>
            <person name="Van Deynze A."/>
        </authorList>
    </citation>
    <scope>NUCLEOTIDE SEQUENCE</scope>
    <source>
        <tissue evidence="5">Leaves</tissue>
    </source>
</reference>
<dbReference type="PANTHER" id="PTHR33074">
    <property type="entry name" value="EXPRESSED PROTEIN-RELATED"/>
    <property type="match status" value="1"/>
</dbReference>
<keyword evidence="2" id="KW-0547">Nucleotide-binding</keyword>
<dbReference type="Proteomes" id="UP000636709">
    <property type="component" value="Unassembled WGS sequence"/>
</dbReference>